<name>A0ABX7Y533_9ACTN</name>
<reference evidence="1 2" key="1">
    <citation type="submission" date="2021-03" db="EMBL/GenBank/DDBJ databases">
        <title>Human Oral Microbial Genomes.</title>
        <authorList>
            <person name="Johnston C.D."/>
            <person name="Chen T."/>
            <person name="Dewhirst F.E."/>
        </authorList>
    </citation>
    <scope>NUCLEOTIDE SEQUENCE [LARGE SCALE GENOMIC DNA]</scope>
    <source>
        <strain evidence="1 2">DSMZ 100122</strain>
    </source>
</reference>
<gene>
    <name evidence="1" type="ORF">J5A65_14970</name>
</gene>
<dbReference type="Proteomes" id="UP000678513">
    <property type="component" value="Chromosome"/>
</dbReference>
<dbReference type="EMBL" id="CP072384">
    <property type="protein sequence ID" value="QUC08177.1"/>
    <property type="molecule type" value="Genomic_DNA"/>
</dbReference>
<sequence length="47" mass="5189">MIQRIFTAKSTDVVDVACPPPAYERDLKLVKSLSTTCTIMPPYPAGY</sequence>
<evidence type="ECO:0000313" key="2">
    <source>
        <dbReference type="Proteomes" id="UP000678513"/>
    </source>
</evidence>
<proteinExistence type="predicted"/>
<evidence type="ECO:0000313" key="1">
    <source>
        <dbReference type="EMBL" id="QUC08177.1"/>
    </source>
</evidence>
<protein>
    <submittedName>
        <fullName evidence="1">Uncharacterized protein</fullName>
    </submittedName>
</protein>
<accession>A0ABX7Y533</accession>
<dbReference type="RefSeq" id="WP_212323764.1">
    <property type="nucleotide sequence ID" value="NZ_AP024463.1"/>
</dbReference>
<keyword evidence="2" id="KW-1185">Reference proteome</keyword>
<organism evidence="1 2">
    <name type="scientific">Arachnia rubra</name>
    <dbReference type="NCBI Taxonomy" id="1547448"/>
    <lineage>
        <taxon>Bacteria</taxon>
        <taxon>Bacillati</taxon>
        <taxon>Actinomycetota</taxon>
        <taxon>Actinomycetes</taxon>
        <taxon>Propionibacteriales</taxon>
        <taxon>Propionibacteriaceae</taxon>
        <taxon>Arachnia</taxon>
    </lineage>
</organism>